<evidence type="ECO:0000313" key="2">
    <source>
        <dbReference type="Proteomes" id="UP000317624"/>
    </source>
</evidence>
<organism evidence="1 2">
    <name type="scientific">Hymenobacter setariae</name>
    <dbReference type="NCBI Taxonomy" id="2594794"/>
    <lineage>
        <taxon>Bacteria</taxon>
        <taxon>Pseudomonadati</taxon>
        <taxon>Bacteroidota</taxon>
        <taxon>Cytophagia</taxon>
        <taxon>Cytophagales</taxon>
        <taxon>Hymenobacteraceae</taxon>
        <taxon>Hymenobacter</taxon>
    </lineage>
</organism>
<gene>
    <name evidence="1" type="ORF">FNT36_18400</name>
</gene>
<dbReference type="OrthoDB" id="885238at2"/>
<dbReference type="EMBL" id="VMRJ01000004">
    <property type="protein sequence ID" value="TVT39613.1"/>
    <property type="molecule type" value="Genomic_DNA"/>
</dbReference>
<dbReference type="RefSeq" id="WP_144850651.1">
    <property type="nucleotide sequence ID" value="NZ_VMRJ01000004.1"/>
</dbReference>
<name>A0A558BT02_9BACT</name>
<keyword evidence="2" id="KW-1185">Reference proteome</keyword>
<reference evidence="1 2" key="1">
    <citation type="submission" date="2019-07" db="EMBL/GenBank/DDBJ databases">
        <title>Hymenobacter sp. straun FUR1 Genome sequencing and assembly.</title>
        <authorList>
            <person name="Chhetri G."/>
        </authorList>
    </citation>
    <scope>NUCLEOTIDE SEQUENCE [LARGE SCALE GENOMIC DNA]</scope>
    <source>
        <strain evidence="1 2">Fur1</strain>
    </source>
</reference>
<sequence>MKRTLTGTLEFEDGAVNLILSEPTQRAIVQEIAARQEAARVAAEVDHDRLARTYHLGAEPTPGRGYDDRLKMRLGCGDDMARELVSSGRIAHQYLGNRYSVCEQAVRDFYATLPTTSRLRRAA</sequence>
<dbReference type="AlphaFoldDB" id="A0A558BT02"/>
<comment type="caution">
    <text evidence="1">The sequence shown here is derived from an EMBL/GenBank/DDBJ whole genome shotgun (WGS) entry which is preliminary data.</text>
</comment>
<proteinExistence type="predicted"/>
<protein>
    <submittedName>
        <fullName evidence="1">Uncharacterized protein</fullName>
    </submittedName>
</protein>
<dbReference type="Proteomes" id="UP000317624">
    <property type="component" value="Unassembled WGS sequence"/>
</dbReference>
<accession>A0A558BT02</accession>
<evidence type="ECO:0000313" key="1">
    <source>
        <dbReference type="EMBL" id="TVT39613.1"/>
    </source>
</evidence>